<keyword evidence="2" id="KW-1185">Reference proteome</keyword>
<dbReference type="STRING" id="630515.SAMN04489812_2587"/>
<dbReference type="EMBL" id="LT629772">
    <property type="protein sequence ID" value="SDS65824.1"/>
    <property type="molecule type" value="Genomic_DNA"/>
</dbReference>
<accession>A0A1H1U0E5</accession>
<evidence type="ECO:0000313" key="2">
    <source>
        <dbReference type="Proteomes" id="UP000199103"/>
    </source>
</evidence>
<dbReference type="AlphaFoldDB" id="A0A1H1U0E5"/>
<evidence type="ECO:0000313" key="1">
    <source>
        <dbReference type="EMBL" id="SDS65824.1"/>
    </source>
</evidence>
<dbReference type="Proteomes" id="UP000199103">
    <property type="component" value="Chromosome I"/>
</dbReference>
<gene>
    <name evidence="1" type="ORF">SAMN04489812_2587</name>
</gene>
<protein>
    <submittedName>
        <fullName evidence="1">Uncharacterized protein</fullName>
    </submittedName>
</protein>
<reference evidence="1 2" key="1">
    <citation type="submission" date="2016-10" db="EMBL/GenBank/DDBJ databases">
        <authorList>
            <person name="de Groot N.N."/>
        </authorList>
    </citation>
    <scope>NUCLEOTIDE SEQUENCE [LARGE SCALE GENOMIC DNA]</scope>
    <source>
        <strain evidence="1 2">DSM 21800</strain>
    </source>
</reference>
<proteinExistence type="predicted"/>
<sequence length="148" mass="16198">MMLQAAQSQFVKYYKAYLVEGMHPTHAPSKRLLAMTHPDGAERTILKESFANAREEGSRIESAEISISVGPEGKSNGSKRTELKFKACIDGRRAKVGDGTKSRSLPWELLNVDMRAKAGASPDARATEPSSWLVYSANQLDKGSPCEL</sequence>
<name>A0A1H1U0E5_9ACTN</name>
<organism evidence="1 2">
    <name type="scientific">Microlunatus soli</name>
    <dbReference type="NCBI Taxonomy" id="630515"/>
    <lineage>
        <taxon>Bacteria</taxon>
        <taxon>Bacillati</taxon>
        <taxon>Actinomycetota</taxon>
        <taxon>Actinomycetes</taxon>
        <taxon>Propionibacteriales</taxon>
        <taxon>Propionibacteriaceae</taxon>
        <taxon>Microlunatus</taxon>
    </lineage>
</organism>